<feature type="transmembrane region" description="Helical" evidence="2">
    <location>
        <begin position="188"/>
        <end position="205"/>
    </location>
</feature>
<dbReference type="InterPro" id="IPR000253">
    <property type="entry name" value="FHA_dom"/>
</dbReference>
<dbReference type="OrthoDB" id="5762105at2"/>
<keyword evidence="5" id="KW-1185">Reference proteome</keyword>
<dbReference type="SUPFAM" id="SSF49879">
    <property type="entry name" value="SMAD/FHA domain"/>
    <property type="match status" value="1"/>
</dbReference>
<keyword evidence="2" id="KW-0812">Transmembrane</keyword>
<evidence type="ECO:0000313" key="5">
    <source>
        <dbReference type="Proteomes" id="UP000001947"/>
    </source>
</evidence>
<organism evidence="4 5">
    <name type="scientific">Saccharophagus degradans (strain 2-40 / ATCC 43961 / DSM 17024)</name>
    <dbReference type="NCBI Taxonomy" id="203122"/>
    <lineage>
        <taxon>Bacteria</taxon>
        <taxon>Pseudomonadati</taxon>
        <taxon>Pseudomonadota</taxon>
        <taxon>Gammaproteobacteria</taxon>
        <taxon>Cellvibrionales</taxon>
        <taxon>Cellvibrionaceae</taxon>
        <taxon>Saccharophagus</taxon>
    </lineage>
</organism>
<gene>
    <name evidence="4" type="ordered locus">Sde_3092</name>
</gene>
<feature type="transmembrane region" description="Helical" evidence="2">
    <location>
        <begin position="254"/>
        <end position="273"/>
    </location>
</feature>
<name>Q21G30_SACD2</name>
<feature type="transmembrane region" description="Helical" evidence="2">
    <location>
        <begin position="122"/>
        <end position="142"/>
    </location>
</feature>
<feature type="transmembrane region" description="Helical" evidence="2">
    <location>
        <begin position="217"/>
        <end position="242"/>
    </location>
</feature>
<keyword evidence="2" id="KW-1133">Transmembrane helix</keyword>
<evidence type="ECO:0000259" key="3">
    <source>
        <dbReference type="PROSITE" id="PS50006"/>
    </source>
</evidence>
<dbReference type="Pfam" id="PF00498">
    <property type="entry name" value="FHA"/>
    <property type="match status" value="1"/>
</dbReference>
<feature type="domain" description="FHA" evidence="3">
    <location>
        <begin position="23"/>
        <end position="69"/>
    </location>
</feature>
<feature type="compositionally biased region" description="Gly residues" evidence="1">
    <location>
        <begin position="337"/>
        <end position="346"/>
    </location>
</feature>
<dbReference type="eggNOG" id="COG1716">
    <property type="taxonomic scope" value="Bacteria"/>
</dbReference>
<feature type="transmembrane region" description="Helical" evidence="2">
    <location>
        <begin position="162"/>
        <end position="181"/>
    </location>
</feature>
<reference evidence="4 5" key="1">
    <citation type="journal article" date="2008" name="PLoS Genet.">
        <title>Complete genome sequence of the complex carbohydrate-degrading marine bacterium, Saccharophagus degradans strain 2-40 T.</title>
        <authorList>
            <person name="Weiner R.M."/>
            <person name="Taylor L.E.II."/>
            <person name="Henrissat B."/>
            <person name="Hauser L."/>
            <person name="Land M."/>
            <person name="Coutinho P.M."/>
            <person name="Rancurel C."/>
            <person name="Saunders E.H."/>
            <person name="Longmire A.G."/>
            <person name="Zhang H."/>
            <person name="Bayer E.A."/>
            <person name="Gilbert H.J."/>
            <person name="Larimer F."/>
            <person name="Zhulin I.B."/>
            <person name="Ekborg N.A."/>
            <person name="Lamed R."/>
            <person name="Richardson P.M."/>
            <person name="Borovok I."/>
            <person name="Hutcheson S."/>
        </authorList>
    </citation>
    <scope>NUCLEOTIDE SEQUENCE [LARGE SCALE GENOMIC DNA]</scope>
    <source>
        <strain evidence="5">2-40 / ATCC 43961 / DSM 17024</strain>
    </source>
</reference>
<dbReference type="PROSITE" id="PS50006">
    <property type="entry name" value="FHA_DOMAIN"/>
    <property type="match status" value="1"/>
</dbReference>
<evidence type="ECO:0000256" key="2">
    <source>
        <dbReference type="SAM" id="Phobius"/>
    </source>
</evidence>
<dbReference type="EMBL" id="CP000282">
    <property type="protein sequence ID" value="ABD82349.1"/>
    <property type="molecule type" value="Genomic_DNA"/>
</dbReference>
<dbReference type="AlphaFoldDB" id="Q21G30"/>
<dbReference type="RefSeq" id="WP_011469565.1">
    <property type="nucleotide sequence ID" value="NC_007912.1"/>
</dbReference>
<evidence type="ECO:0000256" key="1">
    <source>
        <dbReference type="SAM" id="MobiDB-lite"/>
    </source>
</evidence>
<dbReference type="HOGENOM" id="CLU_801395_0_0_6"/>
<accession>Q21G30</accession>
<protein>
    <submittedName>
        <fullName evidence="4">Forkhead-associated</fullName>
    </submittedName>
</protein>
<keyword evidence="2" id="KW-0472">Membrane</keyword>
<sequence length="346" mass="38789">MIIQSIDRSGHVIAIQKYVGTRVDIGRGFSNQHIINDPYADGKHVRVEYDHQHEVFFVSDLESANGTTILRGKQIINVNAHPTPLQAGDTLVVGKTHMRIVTEHTPVPPPLRFSKFEETYRLLGQWWVFIIASIAVLSLNAWSIYIEAPFSETLTKQYAEGIYVVLVALGFAGVWSIAAKLQHLEVKFLLYANLALLAESIFMLLDLSEWVIKFNMAWLWLNGYTPELVAMAVLFVGLYICAYQATRLRLRGRIIFASIAPALIVLTTTMKLLDKDDFKSRPDYKMIVVAPSWQLRGSVTEDKFLAATKKAYKEAAPIEKKMSGAKKENLMEDDGELGSGSVGVIE</sequence>
<feature type="region of interest" description="Disordered" evidence="1">
    <location>
        <begin position="325"/>
        <end position="346"/>
    </location>
</feature>
<proteinExistence type="predicted"/>
<dbReference type="Gene3D" id="2.60.200.20">
    <property type="match status" value="1"/>
</dbReference>
<dbReference type="Proteomes" id="UP000001947">
    <property type="component" value="Chromosome"/>
</dbReference>
<dbReference type="STRING" id="203122.Sde_3092"/>
<dbReference type="GeneID" id="98614725"/>
<dbReference type="KEGG" id="sde:Sde_3092"/>
<dbReference type="CDD" id="cd00060">
    <property type="entry name" value="FHA"/>
    <property type="match status" value="1"/>
</dbReference>
<dbReference type="InterPro" id="IPR008984">
    <property type="entry name" value="SMAD_FHA_dom_sf"/>
</dbReference>
<evidence type="ECO:0000313" key="4">
    <source>
        <dbReference type="EMBL" id="ABD82349.1"/>
    </source>
</evidence>